<evidence type="ECO:0000313" key="3">
    <source>
        <dbReference type="EMBL" id="GMS96565.1"/>
    </source>
</evidence>
<dbReference type="AlphaFoldDB" id="A0AAV5TQ30"/>
<feature type="region of interest" description="Disordered" evidence="1">
    <location>
        <begin position="1"/>
        <end position="63"/>
    </location>
</feature>
<sequence length="136" mass="14348">GKIRVSLDAKAHPGKRKSHYDRPYPIRTKEIIETQNSQAQGAENASAVAAAEPQKQAAAAADAAPATAGPPVLLIVLCVVGAIILSLVLAGAGFAWVKRENRKANKLKTERTQETETLIANPETDKPSAAVSSKKE</sequence>
<feature type="region of interest" description="Disordered" evidence="1">
    <location>
        <begin position="103"/>
        <end position="136"/>
    </location>
</feature>
<feature type="compositionally biased region" description="Low complexity" evidence="1">
    <location>
        <begin position="39"/>
        <end position="63"/>
    </location>
</feature>
<feature type="compositionally biased region" description="Basic and acidic residues" evidence="1">
    <location>
        <begin position="1"/>
        <end position="11"/>
    </location>
</feature>
<accession>A0AAV5TQ30</accession>
<feature type="compositionally biased region" description="Basic and acidic residues" evidence="1">
    <location>
        <begin position="103"/>
        <end position="114"/>
    </location>
</feature>
<evidence type="ECO:0000256" key="1">
    <source>
        <dbReference type="SAM" id="MobiDB-lite"/>
    </source>
</evidence>
<keyword evidence="4" id="KW-1185">Reference proteome</keyword>
<dbReference type="Proteomes" id="UP001432027">
    <property type="component" value="Unassembled WGS sequence"/>
</dbReference>
<evidence type="ECO:0000313" key="4">
    <source>
        <dbReference type="Proteomes" id="UP001432027"/>
    </source>
</evidence>
<dbReference type="EMBL" id="BTSX01000004">
    <property type="protein sequence ID" value="GMS96565.1"/>
    <property type="molecule type" value="Genomic_DNA"/>
</dbReference>
<reference evidence="3" key="1">
    <citation type="submission" date="2023-10" db="EMBL/GenBank/DDBJ databases">
        <title>Genome assembly of Pristionchus species.</title>
        <authorList>
            <person name="Yoshida K."/>
            <person name="Sommer R.J."/>
        </authorList>
    </citation>
    <scope>NUCLEOTIDE SEQUENCE</scope>
    <source>
        <strain evidence="3">RS0144</strain>
    </source>
</reference>
<proteinExistence type="predicted"/>
<keyword evidence="2" id="KW-0812">Transmembrane</keyword>
<feature type="transmembrane region" description="Helical" evidence="2">
    <location>
        <begin position="72"/>
        <end position="97"/>
    </location>
</feature>
<protein>
    <submittedName>
        <fullName evidence="3">Uncharacterized protein</fullName>
    </submittedName>
</protein>
<evidence type="ECO:0000256" key="2">
    <source>
        <dbReference type="SAM" id="Phobius"/>
    </source>
</evidence>
<gene>
    <name evidence="3" type="ORF">PENTCL1PPCAC_18740</name>
</gene>
<organism evidence="3 4">
    <name type="scientific">Pristionchus entomophagus</name>
    <dbReference type="NCBI Taxonomy" id="358040"/>
    <lineage>
        <taxon>Eukaryota</taxon>
        <taxon>Metazoa</taxon>
        <taxon>Ecdysozoa</taxon>
        <taxon>Nematoda</taxon>
        <taxon>Chromadorea</taxon>
        <taxon>Rhabditida</taxon>
        <taxon>Rhabditina</taxon>
        <taxon>Diplogasteromorpha</taxon>
        <taxon>Diplogasteroidea</taxon>
        <taxon>Neodiplogasteridae</taxon>
        <taxon>Pristionchus</taxon>
    </lineage>
</organism>
<feature type="compositionally biased region" description="Basic and acidic residues" evidence="1">
    <location>
        <begin position="20"/>
        <end position="32"/>
    </location>
</feature>
<keyword evidence="2" id="KW-0472">Membrane</keyword>
<comment type="caution">
    <text evidence="3">The sequence shown here is derived from an EMBL/GenBank/DDBJ whole genome shotgun (WGS) entry which is preliminary data.</text>
</comment>
<name>A0AAV5TQ30_9BILA</name>
<feature type="non-terminal residue" evidence="3">
    <location>
        <position position="1"/>
    </location>
</feature>
<keyword evidence="2" id="KW-1133">Transmembrane helix</keyword>